<name>A0A3M7S038_BRAPC</name>
<evidence type="ECO:0000313" key="2">
    <source>
        <dbReference type="EMBL" id="RNA29183.1"/>
    </source>
</evidence>
<protein>
    <submittedName>
        <fullName evidence="2">Uncharacterized protein</fullName>
    </submittedName>
</protein>
<keyword evidence="1" id="KW-0472">Membrane</keyword>
<reference evidence="2 3" key="1">
    <citation type="journal article" date="2018" name="Sci. Rep.">
        <title>Genomic signatures of local adaptation to the degree of environmental predictability in rotifers.</title>
        <authorList>
            <person name="Franch-Gras L."/>
            <person name="Hahn C."/>
            <person name="Garcia-Roger E.M."/>
            <person name="Carmona M.J."/>
            <person name="Serra M."/>
            <person name="Gomez A."/>
        </authorList>
    </citation>
    <scope>NUCLEOTIDE SEQUENCE [LARGE SCALE GENOMIC DNA]</scope>
    <source>
        <strain evidence="2">HYR1</strain>
    </source>
</reference>
<feature type="transmembrane region" description="Helical" evidence="1">
    <location>
        <begin position="66"/>
        <end position="89"/>
    </location>
</feature>
<keyword evidence="1" id="KW-0812">Transmembrane</keyword>
<dbReference type="AlphaFoldDB" id="A0A3M7S038"/>
<sequence length="90" mass="10789">MQKLIIIVFFNNLKIFSGFQKLPWGSPQKTNFSIRNYIFLAFNFIANFNFTFGTPVRFTLWEYGSYFFQLIIFFILILTAFFQSLILILF</sequence>
<dbReference type="EMBL" id="REGN01002266">
    <property type="protein sequence ID" value="RNA29183.1"/>
    <property type="molecule type" value="Genomic_DNA"/>
</dbReference>
<keyword evidence="3" id="KW-1185">Reference proteome</keyword>
<evidence type="ECO:0000313" key="3">
    <source>
        <dbReference type="Proteomes" id="UP000276133"/>
    </source>
</evidence>
<organism evidence="2 3">
    <name type="scientific">Brachionus plicatilis</name>
    <name type="common">Marine rotifer</name>
    <name type="synonym">Brachionus muelleri</name>
    <dbReference type="NCBI Taxonomy" id="10195"/>
    <lineage>
        <taxon>Eukaryota</taxon>
        <taxon>Metazoa</taxon>
        <taxon>Spiralia</taxon>
        <taxon>Gnathifera</taxon>
        <taxon>Rotifera</taxon>
        <taxon>Eurotatoria</taxon>
        <taxon>Monogononta</taxon>
        <taxon>Pseudotrocha</taxon>
        <taxon>Ploima</taxon>
        <taxon>Brachionidae</taxon>
        <taxon>Brachionus</taxon>
    </lineage>
</organism>
<gene>
    <name evidence="2" type="ORF">BpHYR1_037525</name>
</gene>
<comment type="caution">
    <text evidence="2">The sequence shown here is derived from an EMBL/GenBank/DDBJ whole genome shotgun (WGS) entry which is preliminary data.</text>
</comment>
<dbReference type="Proteomes" id="UP000276133">
    <property type="component" value="Unassembled WGS sequence"/>
</dbReference>
<keyword evidence="1" id="KW-1133">Transmembrane helix</keyword>
<feature type="transmembrane region" description="Helical" evidence="1">
    <location>
        <begin position="37"/>
        <end position="60"/>
    </location>
</feature>
<proteinExistence type="predicted"/>
<accession>A0A3M7S038</accession>
<evidence type="ECO:0000256" key="1">
    <source>
        <dbReference type="SAM" id="Phobius"/>
    </source>
</evidence>